<dbReference type="InterPro" id="IPR036005">
    <property type="entry name" value="Creatinase/aminopeptidase-like"/>
</dbReference>
<dbReference type="GO" id="GO:0030145">
    <property type="term" value="F:manganese ion binding"/>
    <property type="evidence" value="ECO:0007669"/>
    <property type="project" value="InterPro"/>
</dbReference>
<dbReference type="Gene3D" id="3.40.350.10">
    <property type="entry name" value="Creatinase/prolidase N-terminal domain"/>
    <property type="match status" value="1"/>
</dbReference>
<keyword evidence="8" id="KW-1185">Reference proteome</keyword>
<dbReference type="InterPro" id="IPR001714">
    <property type="entry name" value="Pept_M24_MAP"/>
</dbReference>
<evidence type="ECO:0000256" key="2">
    <source>
        <dbReference type="ARBA" id="ARBA00008766"/>
    </source>
</evidence>
<dbReference type="STRING" id="68775.A0A5C3MCC3"/>
<dbReference type="SMART" id="SM01011">
    <property type="entry name" value="AMP_N"/>
    <property type="match status" value="1"/>
</dbReference>
<dbReference type="Gene3D" id="3.90.230.10">
    <property type="entry name" value="Creatinase/methionine aminopeptidase superfamily"/>
    <property type="match status" value="1"/>
</dbReference>
<dbReference type="PANTHER" id="PTHR43226">
    <property type="entry name" value="XAA-PRO AMINOPEPTIDASE 3"/>
    <property type="match status" value="1"/>
</dbReference>
<keyword evidence="5" id="KW-0464">Manganese</keyword>
<dbReference type="Proteomes" id="UP000308652">
    <property type="component" value="Unassembled WGS sequence"/>
</dbReference>
<dbReference type="OrthoDB" id="4215474at2759"/>
<dbReference type="Pfam" id="PF00557">
    <property type="entry name" value="Peptidase_M24"/>
    <property type="match status" value="1"/>
</dbReference>
<gene>
    <name evidence="7" type="ORF">BDQ12DRAFT_674436</name>
</gene>
<evidence type="ECO:0000259" key="6">
    <source>
        <dbReference type="SMART" id="SM01011"/>
    </source>
</evidence>
<reference evidence="7 8" key="1">
    <citation type="journal article" date="2019" name="Nat. Ecol. Evol.">
        <title>Megaphylogeny resolves global patterns of mushroom evolution.</title>
        <authorList>
            <person name="Varga T."/>
            <person name="Krizsan K."/>
            <person name="Foldi C."/>
            <person name="Dima B."/>
            <person name="Sanchez-Garcia M."/>
            <person name="Sanchez-Ramirez S."/>
            <person name="Szollosi G.J."/>
            <person name="Szarkandi J.G."/>
            <person name="Papp V."/>
            <person name="Albert L."/>
            <person name="Andreopoulos W."/>
            <person name="Angelini C."/>
            <person name="Antonin V."/>
            <person name="Barry K.W."/>
            <person name="Bougher N.L."/>
            <person name="Buchanan P."/>
            <person name="Buyck B."/>
            <person name="Bense V."/>
            <person name="Catcheside P."/>
            <person name="Chovatia M."/>
            <person name="Cooper J."/>
            <person name="Damon W."/>
            <person name="Desjardin D."/>
            <person name="Finy P."/>
            <person name="Geml J."/>
            <person name="Haridas S."/>
            <person name="Hughes K."/>
            <person name="Justo A."/>
            <person name="Karasinski D."/>
            <person name="Kautmanova I."/>
            <person name="Kiss B."/>
            <person name="Kocsube S."/>
            <person name="Kotiranta H."/>
            <person name="LaButti K.M."/>
            <person name="Lechner B.E."/>
            <person name="Liimatainen K."/>
            <person name="Lipzen A."/>
            <person name="Lukacs Z."/>
            <person name="Mihaltcheva S."/>
            <person name="Morgado L.N."/>
            <person name="Niskanen T."/>
            <person name="Noordeloos M.E."/>
            <person name="Ohm R.A."/>
            <person name="Ortiz-Santana B."/>
            <person name="Ovrebo C."/>
            <person name="Racz N."/>
            <person name="Riley R."/>
            <person name="Savchenko A."/>
            <person name="Shiryaev A."/>
            <person name="Soop K."/>
            <person name="Spirin V."/>
            <person name="Szebenyi C."/>
            <person name="Tomsovsky M."/>
            <person name="Tulloss R.E."/>
            <person name="Uehling J."/>
            <person name="Grigoriev I.V."/>
            <person name="Vagvolgyi C."/>
            <person name="Papp T."/>
            <person name="Martin F.M."/>
            <person name="Miettinen O."/>
            <person name="Hibbett D.S."/>
            <person name="Nagy L.G."/>
        </authorList>
    </citation>
    <scope>NUCLEOTIDE SEQUENCE [LARGE SCALE GENOMIC DNA]</scope>
    <source>
        <strain evidence="7 8">CBS 166.37</strain>
    </source>
</reference>
<feature type="domain" description="Aminopeptidase P N-terminal" evidence="6">
    <location>
        <begin position="56"/>
        <end position="193"/>
    </location>
</feature>
<dbReference type="Pfam" id="PF05195">
    <property type="entry name" value="AMP_N"/>
    <property type="match status" value="1"/>
</dbReference>
<dbReference type="SUPFAM" id="SSF55920">
    <property type="entry name" value="Creatinase/aminopeptidase"/>
    <property type="match status" value="1"/>
</dbReference>
<dbReference type="CDD" id="cd01087">
    <property type="entry name" value="Prolidase"/>
    <property type="match status" value="1"/>
</dbReference>
<comment type="similarity">
    <text evidence="2">Belongs to the peptidase M24B family.</text>
</comment>
<dbReference type="PRINTS" id="PR00599">
    <property type="entry name" value="MAPEPTIDASE"/>
</dbReference>
<evidence type="ECO:0000313" key="7">
    <source>
        <dbReference type="EMBL" id="TFK43119.1"/>
    </source>
</evidence>
<accession>A0A5C3MCC3</accession>
<evidence type="ECO:0000256" key="3">
    <source>
        <dbReference type="ARBA" id="ARBA00022723"/>
    </source>
</evidence>
<dbReference type="EMBL" id="ML213591">
    <property type="protein sequence ID" value="TFK43119.1"/>
    <property type="molecule type" value="Genomic_DNA"/>
</dbReference>
<dbReference type="InterPro" id="IPR029149">
    <property type="entry name" value="Creatin/AminoP/Spt16_N"/>
</dbReference>
<protein>
    <submittedName>
        <fullName evidence="7">Peptidase M24</fullName>
    </submittedName>
</protein>
<dbReference type="PANTHER" id="PTHR43226:SF4">
    <property type="entry name" value="XAA-PRO AMINOPEPTIDASE 3"/>
    <property type="match status" value="1"/>
</dbReference>
<dbReference type="GO" id="GO:0005739">
    <property type="term" value="C:mitochondrion"/>
    <property type="evidence" value="ECO:0007669"/>
    <property type="project" value="TreeGrafter"/>
</dbReference>
<sequence>MLSSLRRAVSVRRVAHPHARRLSTYPAVAKPSVYGQPVPDSHPHLFQHNDELTPGIPASDYEQRRKKLMDSLPDNSIVVAVSAPIKYMSANIFYKYRQNSDFWYLTGFEEPDSAVILEKSPSTSQGYTMTLFSTGKDSSKEKWDGARTNPSLFPTIFRATHSLPITSFSSHFRSILPKYSNVYIDLPNPTHPSSTKRTSQKSLLKFLTLPARAEYESVLDTLSTSKRKPLAPELARLRAIKSPAEQCVMRQAADISARAHAKTMRFTRPGLPESALAAHFEYLCALEGAQRPAYVPVVASGANALIIHYTSNNHIIRPDEMLLIDAGCEFNGYASDITRTYPSTGTFSPAQRDLYSAILSAQKSLIKLCVPSSHHSLLSLHRESCSLLRQELNQIGFNLGREGDLERVLYPHFLSHPIGIDLHESAGIDRGADIKPGMVITIEPGIYVPPTPNFPTHFHNIGIRIEDEVLITESEPIILSVSAPKEIVDVEGACQGLLGLEPY</sequence>
<proteinExistence type="inferred from homology"/>
<dbReference type="AlphaFoldDB" id="A0A5C3MCC3"/>
<dbReference type="SUPFAM" id="SSF53092">
    <property type="entry name" value="Creatinase/prolidase N-terminal domain"/>
    <property type="match status" value="1"/>
</dbReference>
<dbReference type="GO" id="GO:0070006">
    <property type="term" value="F:metalloaminopeptidase activity"/>
    <property type="evidence" value="ECO:0007669"/>
    <property type="project" value="InterPro"/>
</dbReference>
<evidence type="ECO:0000313" key="8">
    <source>
        <dbReference type="Proteomes" id="UP000308652"/>
    </source>
</evidence>
<evidence type="ECO:0000256" key="1">
    <source>
        <dbReference type="ARBA" id="ARBA00001936"/>
    </source>
</evidence>
<dbReference type="InterPro" id="IPR007865">
    <property type="entry name" value="Aminopep_P_N"/>
</dbReference>
<comment type="cofactor">
    <cofactor evidence="1">
        <name>Mn(2+)</name>
        <dbReference type="ChEBI" id="CHEBI:29035"/>
    </cofactor>
</comment>
<keyword evidence="4" id="KW-0378">Hydrolase</keyword>
<dbReference type="InterPro" id="IPR000994">
    <property type="entry name" value="Pept_M24"/>
</dbReference>
<name>A0A5C3MCC3_9AGAR</name>
<dbReference type="InterPro" id="IPR052433">
    <property type="entry name" value="X-Pro_dipept-like"/>
</dbReference>
<evidence type="ECO:0000256" key="5">
    <source>
        <dbReference type="ARBA" id="ARBA00023211"/>
    </source>
</evidence>
<dbReference type="GO" id="GO:0006508">
    <property type="term" value="P:proteolysis"/>
    <property type="evidence" value="ECO:0007669"/>
    <property type="project" value="TreeGrafter"/>
</dbReference>
<evidence type="ECO:0000256" key="4">
    <source>
        <dbReference type="ARBA" id="ARBA00022801"/>
    </source>
</evidence>
<keyword evidence="3" id="KW-0479">Metal-binding</keyword>
<organism evidence="7 8">
    <name type="scientific">Crucibulum laeve</name>
    <dbReference type="NCBI Taxonomy" id="68775"/>
    <lineage>
        <taxon>Eukaryota</taxon>
        <taxon>Fungi</taxon>
        <taxon>Dikarya</taxon>
        <taxon>Basidiomycota</taxon>
        <taxon>Agaricomycotina</taxon>
        <taxon>Agaricomycetes</taxon>
        <taxon>Agaricomycetidae</taxon>
        <taxon>Agaricales</taxon>
        <taxon>Agaricineae</taxon>
        <taxon>Nidulariaceae</taxon>
        <taxon>Crucibulum</taxon>
    </lineage>
</organism>